<dbReference type="Proteomes" id="UP000186601">
    <property type="component" value="Unassembled WGS sequence"/>
</dbReference>
<gene>
    <name evidence="1" type="ORF">PHLCEN_2v7633</name>
</gene>
<proteinExistence type="predicted"/>
<feature type="non-terminal residue" evidence="1">
    <location>
        <position position="151"/>
    </location>
</feature>
<sequence length="151" mass="17452">MPPIHCIARKTLVADISTLCWHLGAYHASQYHAWALKENFKLMIPTDMKSQREAIAKEKAKQHLFDDHLKEMPKKECIVAYSHRLFHSIAIKWLIAAVQPLLALKHPTFEKIIDIAARARDSVEIPLCKVAREELLDMFRQRMSNLKATLN</sequence>
<evidence type="ECO:0000313" key="1">
    <source>
        <dbReference type="EMBL" id="PSR77950.1"/>
    </source>
</evidence>
<dbReference type="AlphaFoldDB" id="A0A2R6NVZ7"/>
<comment type="caution">
    <text evidence="1">The sequence shown here is derived from an EMBL/GenBank/DDBJ whole genome shotgun (WGS) entry which is preliminary data.</text>
</comment>
<organism evidence="1 2">
    <name type="scientific">Hermanssonia centrifuga</name>
    <dbReference type="NCBI Taxonomy" id="98765"/>
    <lineage>
        <taxon>Eukaryota</taxon>
        <taxon>Fungi</taxon>
        <taxon>Dikarya</taxon>
        <taxon>Basidiomycota</taxon>
        <taxon>Agaricomycotina</taxon>
        <taxon>Agaricomycetes</taxon>
        <taxon>Polyporales</taxon>
        <taxon>Meruliaceae</taxon>
        <taxon>Hermanssonia</taxon>
    </lineage>
</organism>
<evidence type="ECO:0000313" key="2">
    <source>
        <dbReference type="Proteomes" id="UP000186601"/>
    </source>
</evidence>
<dbReference type="OrthoDB" id="2802474at2759"/>
<keyword evidence="2" id="KW-1185">Reference proteome</keyword>
<dbReference type="EMBL" id="MLYV02000766">
    <property type="protein sequence ID" value="PSR77950.1"/>
    <property type="molecule type" value="Genomic_DNA"/>
</dbReference>
<protein>
    <submittedName>
        <fullName evidence="1">Uncharacterized protein</fullName>
    </submittedName>
</protein>
<accession>A0A2R6NVZ7</accession>
<reference evidence="1 2" key="1">
    <citation type="submission" date="2018-02" db="EMBL/GenBank/DDBJ databases">
        <title>Genome sequence of the basidiomycete white-rot fungus Phlebia centrifuga.</title>
        <authorList>
            <person name="Granchi Z."/>
            <person name="Peng M."/>
            <person name="de Vries R.P."/>
            <person name="Hilden K."/>
            <person name="Makela M.R."/>
            <person name="Grigoriev I."/>
            <person name="Riley R."/>
        </authorList>
    </citation>
    <scope>NUCLEOTIDE SEQUENCE [LARGE SCALE GENOMIC DNA]</scope>
    <source>
        <strain evidence="1 2">FBCC195</strain>
    </source>
</reference>
<name>A0A2R6NVZ7_9APHY</name>